<dbReference type="EMBL" id="BGZK01000205">
    <property type="protein sequence ID" value="GBP28280.1"/>
    <property type="molecule type" value="Genomic_DNA"/>
</dbReference>
<evidence type="ECO:0000313" key="3">
    <source>
        <dbReference type="Proteomes" id="UP000299102"/>
    </source>
</evidence>
<dbReference type="AlphaFoldDB" id="A0A4C1UPY7"/>
<dbReference type="Pfam" id="PF14529">
    <property type="entry name" value="Exo_endo_phos_2"/>
    <property type="match status" value="1"/>
</dbReference>
<dbReference type="InterPro" id="IPR005135">
    <property type="entry name" value="Endo/exonuclease/phosphatase"/>
</dbReference>
<dbReference type="SUPFAM" id="SSF56219">
    <property type="entry name" value="DNase I-like"/>
    <property type="match status" value="1"/>
</dbReference>
<name>A0A4C1UPY7_EUMVA</name>
<dbReference type="OrthoDB" id="411871at2759"/>
<gene>
    <name evidence="2" type="ORF">EVAR_11739_1</name>
</gene>
<evidence type="ECO:0000313" key="2">
    <source>
        <dbReference type="EMBL" id="GBP28280.1"/>
    </source>
</evidence>
<dbReference type="Gene3D" id="3.60.10.10">
    <property type="entry name" value="Endonuclease/exonuclease/phosphatase"/>
    <property type="match status" value="1"/>
</dbReference>
<proteinExistence type="predicted"/>
<dbReference type="Proteomes" id="UP000299102">
    <property type="component" value="Unassembled WGS sequence"/>
</dbReference>
<reference evidence="2 3" key="1">
    <citation type="journal article" date="2019" name="Commun. Biol.">
        <title>The bagworm genome reveals a unique fibroin gene that provides high tensile strength.</title>
        <authorList>
            <person name="Kono N."/>
            <person name="Nakamura H."/>
            <person name="Ohtoshi R."/>
            <person name="Tomita M."/>
            <person name="Numata K."/>
            <person name="Arakawa K."/>
        </authorList>
    </citation>
    <scope>NUCLEOTIDE SEQUENCE [LARGE SCALE GENOMIC DNA]</scope>
</reference>
<dbReference type="GO" id="GO:0003824">
    <property type="term" value="F:catalytic activity"/>
    <property type="evidence" value="ECO:0007669"/>
    <property type="project" value="InterPro"/>
</dbReference>
<organism evidence="2 3">
    <name type="scientific">Eumeta variegata</name>
    <name type="common">Bagworm moth</name>
    <name type="synonym">Eumeta japonica</name>
    <dbReference type="NCBI Taxonomy" id="151549"/>
    <lineage>
        <taxon>Eukaryota</taxon>
        <taxon>Metazoa</taxon>
        <taxon>Ecdysozoa</taxon>
        <taxon>Arthropoda</taxon>
        <taxon>Hexapoda</taxon>
        <taxon>Insecta</taxon>
        <taxon>Pterygota</taxon>
        <taxon>Neoptera</taxon>
        <taxon>Endopterygota</taxon>
        <taxon>Lepidoptera</taxon>
        <taxon>Glossata</taxon>
        <taxon>Ditrysia</taxon>
        <taxon>Tineoidea</taxon>
        <taxon>Psychidae</taxon>
        <taxon>Oiketicinae</taxon>
        <taxon>Eumeta</taxon>
    </lineage>
</organism>
<feature type="domain" description="Endonuclease/exonuclease/phosphatase" evidence="1">
    <location>
        <begin position="20"/>
        <end position="78"/>
    </location>
</feature>
<dbReference type="InterPro" id="IPR036691">
    <property type="entry name" value="Endo/exonu/phosph_ase_sf"/>
</dbReference>
<accession>A0A4C1UPY7</accession>
<evidence type="ECO:0000259" key="1">
    <source>
        <dbReference type="Pfam" id="PF14529"/>
    </source>
</evidence>
<keyword evidence="3" id="KW-1185">Reference proteome</keyword>
<comment type="caution">
    <text evidence="2">The sequence shown here is derived from an EMBL/GenBank/DDBJ whole genome shotgun (WGS) entry which is preliminary data.</text>
</comment>
<sequence>MHLYPLFEVRGVYSTQRYVYSKLGNDKIILGVNVNAWSVWWSSERDDAYGDDLCDFLDSKRLHVLNDGNTLTFKRRGMVRDVKFSDYNAITFAVRVERCSDPRLLFGTRVYNTAKARWSEFETAMDFALNERTLTVEMVKSVGSCNQLDEVVETYTKCIQQACDAAIPRRSSKRGLKPLWWSPELKRLKKDVRPKKLRIRNAVPSRREYVVGKYVQAKKVYERAVAKA</sequence>
<protein>
    <recommendedName>
        <fullName evidence="1">Endonuclease/exonuclease/phosphatase domain-containing protein</fullName>
    </recommendedName>
</protein>